<dbReference type="WBParaSite" id="jg20057">
    <property type="protein sequence ID" value="jg20057"/>
    <property type="gene ID" value="jg20057"/>
</dbReference>
<protein>
    <submittedName>
        <fullName evidence="2">Uncharacterized protein</fullName>
    </submittedName>
</protein>
<dbReference type="AlphaFoldDB" id="A0A915DJC4"/>
<evidence type="ECO:0000313" key="1">
    <source>
        <dbReference type="Proteomes" id="UP000887574"/>
    </source>
</evidence>
<name>A0A915DJC4_9BILA</name>
<keyword evidence="1" id="KW-1185">Reference proteome</keyword>
<proteinExistence type="predicted"/>
<dbReference type="Proteomes" id="UP000887574">
    <property type="component" value="Unplaced"/>
</dbReference>
<evidence type="ECO:0000313" key="2">
    <source>
        <dbReference type="WBParaSite" id="jg20057"/>
    </source>
</evidence>
<accession>A0A915DJC4</accession>
<reference evidence="2" key="1">
    <citation type="submission" date="2022-11" db="UniProtKB">
        <authorList>
            <consortium name="WormBaseParasite"/>
        </authorList>
    </citation>
    <scope>IDENTIFICATION</scope>
</reference>
<organism evidence="1 2">
    <name type="scientific">Ditylenchus dipsaci</name>
    <dbReference type="NCBI Taxonomy" id="166011"/>
    <lineage>
        <taxon>Eukaryota</taxon>
        <taxon>Metazoa</taxon>
        <taxon>Ecdysozoa</taxon>
        <taxon>Nematoda</taxon>
        <taxon>Chromadorea</taxon>
        <taxon>Rhabditida</taxon>
        <taxon>Tylenchina</taxon>
        <taxon>Tylenchomorpha</taxon>
        <taxon>Sphaerularioidea</taxon>
        <taxon>Anguinidae</taxon>
        <taxon>Anguininae</taxon>
        <taxon>Ditylenchus</taxon>
    </lineage>
</organism>
<sequence length="70" mass="7729">MANVVMTHSQRIGARTAPISFMEDRTGCYVWTKTGRTQVKDGIEEGRFICSGCRAFKLANGGRATLFTQV</sequence>